<dbReference type="OrthoDB" id="19263at10239"/>
<dbReference type="RefSeq" id="YP_009177216.1">
    <property type="nucleotide sequence ID" value="NC_028242.1"/>
</dbReference>
<organism evidence="3 4">
    <name type="scientific">Colletotrichum higginsianum non-segmented dsRNA virus 1</name>
    <dbReference type="NCBI Taxonomy" id="1565088"/>
    <lineage>
        <taxon>Viruses</taxon>
        <taxon>Riboviria</taxon>
        <taxon>Orthornavirae</taxon>
        <taxon>Pisuviricota</taxon>
        <taxon>Duplopiviricetes</taxon>
        <taxon>Durnavirales</taxon>
        <taxon>Amalgaviridae</taxon>
        <taxon>Unirnavirus</taxon>
        <taxon>Unirnavirus cohigginsiani</taxon>
    </lineage>
</organism>
<dbReference type="KEGG" id="vg:26122889"/>
<proteinExistence type="predicted"/>
<keyword evidence="4" id="KW-1185">Reference proteome</keyword>
<dbReference type="Proteomes" id="UP000242476">
    <property type="component" value="Segment"/>
</dbReference>
<sequence length="324" mass="34861">MSAPKPGASAEAKPVAGSLPAAGTPAVKGTQSKESPPAPAPLLGAVAEEQDFVSAPQTPPPLDPTRFTLSENYARLFCERNSRLAIGDIIRRWLLSKGITQGPATPASIYPPGWRVGRTPIPVEGGGVGVRTLDEVLPNLRAYDEVGNEVFVVQPEGNWTRVARLVAVWPAPVTIVAGMLSALQDTRVTTDRVLGLAQRSPEALEKLKAAGAEFKAHVQRFLDPVALRRSPEFVEVSQRYKRELRALIDEQQRAIREARAATRRVNQLLGERDQALARLDPAYVPKRATAAAALAQYGIDLGEEGEVAGLEESETADVLATLDF</sequence>
<evidence type="ECO:0000313" key="4">
    <source>
        <dbReference type="Proteomes" id="UP000242476"/>
    </source>
</evidence>
<protein>
    <submittedName>
        <fullName evidence="3">Uncharacterized protein</fullName>
    </submittedName>
</protein>
<feature type="coiled-coil region" evidence="1">
    <location>
        <begin position="237"/>
        <end position="278"/>
    </location>
</feature>
<evidence type="ECO:0000256" key="1">
    <source>
        <dbReference type="SAM" id="Coils"/>
    </source>
</evidence>
<name>A0A0N6W7G8_9VIRU</name>
<evidence type="ECO:0000313" key="3">
    <source>
        <dbReference type="EMBL" id="AIW81424.1"/>
    </source>
</evidence>
<evidence type="ECO:0000256" key="2">
    <source>
        <dbReference type="SAM" id="MobiDB-lite"/>
    </source>
</evidence>
<dbReference type="GeneID" id="26122889"/>
<keyword evidence="1" id="KW-0175">Coiled coil</keyword>
<feature type="region of interest" description="Disordered" evidence="2">
    <location>
        <begin position="1"/>
        <end position="45"/>
    </location>
</feature>
<dbReference type="EMBL" id="KM923925">
    <property type="protein sequence ID" value="AIW81424.1"/>
    <property type="molecule type" value="Genomic_RNA"/>
</dbReference>
<accession>A0A0N6W7G8</accession>
<reference evidence="3 4" key="1">
    <citation type="journal article" date="2016" name="PLoS Pathog.">
        <title>Small RNA-Based Antiviral Defense in the Phytopathogenic Fungus Colletotrichum higginsianum.</title>
        <authorList>
            <person name="Campo S."/>
            <person name="Gilbert K.B."/>
            <person name="Carrington J.C."/>
        </authorList>
    </citation>
    <scope>NUCLEOTIDE SEQUENCE [LARGE SCALE GENOMIC DNA]</scope>
    <source>
        <strain evidence="3">ChNRV1</strain>
    </source>
</reference>